<feature type="non-terminal residue" evidence="2">
    <location>
        <position position="30"/>
    </location>
</feature>
<evidence type="ECO:0000313" key="2">
    <source>
        <dbReference type="EMBL" id="SVE60269.1"/>
    </source>
</evidence>
<gene>
    <name evidence="2" type="ORF">METZ01_LOCUS513123</name>
</gene>
<keyword evidence="1" id="KW-1133">Transmembrane helix</keyword>
<dbReference type="AlphaFoldDB" id="A0A383EUE5"/>
<keyword evidence="1" id="KW-0472">Membrane</keyword>
<evidence type="ECO:0000256" key="1">
    <source>
        <dbReference type="SAM" id="Phobius"/>
    </source>
</evidence>
<keyword evidence="1" id="KW-0812">Transmembrane</keyword>
<organism evidence="2">
    <name type="scientific">marine metagenome</name>
    <dbReference type="NCBI Taxonomy" id="408172"/>
    <lineage>
        <taxon>unclassified sequences</taxon>
        <taxon>metagenomes</taxon>
        <taxon>ecological metagenomes</taxon>
    </lineage>
</organism>
<sequence length="30" mass="3286">MITILGDTPLHIFLGTLIGWGLGALVTYWL</sequence>
<name>A0A383EUE5_9ZZZZ</name>
<protein>
    <submittedName>
        <fullName evidence="2">Uncharacterized protein</fullName>
    </submittedName>
</protein>
<feature type="transmembrane region" description="Helical" evidence="1">
    <location>
        <begin position="12"/>
        <end position="29"/>
    </location>
</feature>
<dbReference type="EMBL" id="UINC01228802">
    <property type="protein sequence ID" value="SVE60269.1"/>
    <property type="molecule type" value="Genomic_DNA"/>
</dbReference>
<reference evidence="2" key="1">
    <citation type="submission" date="2018-05" db="EMBL/GenBank/DDBJ databases">
        <authorList>
            <person name="Lanie J.A."/>
            <person name="Ng W.-L."/>
            <person name="Kazmierczak K.M."/>
            <person name="Andrzejewski T.M."/>
            <person name="Davidsen T.M."/>
            <person name="Wayne K.J."/>
            <person name="Tettelin H."/>
            <person name="Glass J.I."/>
            <person name="Rusch D."/>
            <person name="Podicherti R."/>
            <person name="Tsui H.-C.T."/>
            <person name="Winkler M.E."/>
        </authorList>
    </citation>
    <scope>NUCLEOTIDE SEQUENCE</scope>
</reference>
<proteinExistence type="predicted"/>
<feature type="non-terminal residue" evidence="2">
    <location>
        <position position="1"/>
    </location>
</feature>
<accession>A0A383EUE5</accession>